<reference evidence="2 3" key="1">
    <citation type="submission" date="2016-10" db="EMBL/GenBank/DDBJ databases">
        <authorList>
            <person name="de Groot N.N."/>
        </authorList>
    </citation>
    <scope>NUCLEOTIDE SEQUENCE [LARGE SCALE GENOMIC DNA]</scope>
    <source>
        <strain evidence="2 3">CGMCC 1.12097</strain>
    </source>
</reference>
<evidence type="ECO:0000313" key="3">
    <source>
        <dbReference type="Proteomes" id="UP000198588"/>
    </source>
</evidence>
<dbReference type="Proteomes" id="UP000198588">
    <property type="component" value="Unassembled WGS sequence"/>
</dbReference>
<evidence type="ECO:0000313" key="2">
    <source>
        <dbReference type="EMBL" id="SDA40325.1"/>
    </source>
</evidence>
<evidence type="ECO:0000256" key="1">
    <source>
        <dbReference type="SAM" id="Coils"/>
    </source>
</evidence>
<proteinExistence type="predicted"/>
<sequence length="610" mass="63531">MVATVGSISIDLSTNAAKFATGFKSAATTVETQSSRMAKAVAAVERNTAAMGATLKNFGSGLLAGAGIAALGSLSGILDRAKQAISEFDEIASNSRSAGLRTDTFQALSFSAKQANIDQESLNSSLNIFAKNAGLAEKGTGALFSGLQKLNPALLQNILNAKDQEERLKAVADAMMNTKDAAEQAALASVVFGKGGVEMARLLDQGSASIERMKKTALDMGIIIPDNLLQKAGELDDKLDVLAKVLDVNLSEAAVKAGPLVVKLAESFAEFAKELSTFAGNVEQFMANESVANFFRLIGGDTSNSDLLANKVANAFDGMSAASHRSAAEISADIASVEQQIIDLQKLSQRGIGVGIQIDDAEANLKRLQDELRRTQVVAEAAANNASGAFDDLLKSMGSVNAAAAASNPLPTVHRFGGDPNAITLPSQSFDYQSNVNGSGVGVLKPAVDKTSDNTQQTADNVSKLDTNTKNYIDGLSKDLGGYAQQQISQQSIIINSLADVARTNVVLSSDILNALVQKNDTADGTTAGNGFLTHDQVFIPGMTSYAGNVGQLTLPSTASDGTSNTSVNVQQPGNPVTLNYYAAPGVSTETAKQQAREMFNTLTTEASRA</sequence>
<organism evidence="2 3">
    <name type="scientific">Mesorhizobium qingshengii</name>
    <dbReference type="NCBI Taxonomy" id="1165689"/>
    <lineage>
        <taxon>Bacteria</taxon>
        <taxon>Pseudomonadati</taxon>
        <taxon>Pseudomonadota</taxon>
        <taxon>Alphaproteobacteria</taxon>
        <taxon>Hyphomicrobiales</taxon>
        <taxon>Phyllobacteriaceae</taxon>
        <taxon>Mesorhizobium</taxon>
    </lineage>
</organism>
<accession>A0A1G5V5Q9</accession>
<dbReference type="OrthoDB" id="8063731at2"/>
<dbReference type="AlphaFoldDB" id="A0A1G5V5Q9"/>
<dbReference type="EMBL" id="FMXM01000002">
    <property type="protein sequence ID" value="SDA40325.1"/>
    <property type="molecule type" value="Genomic_DNA"/>
</dbReference>
<feature type="coiled-coil region" evidence="1">
    <location>
        <begin position="327"/>
        <end position="385"/>
    </location>
</feature>
<gene>
    <name evidence="2" type="ORF">SAMN02927914_00227</name>
</gene>
<name>A0A1G5V5Q9_9HYPH</name>
<dbReference type="STRING" id="1165689.SAMN02927914_00227"/>
<protein>
    <submittedName>
        <fullName evidence="2">Uncharacterized protein</fullName>
    </submittedName>
</protein>
<keyword evidence="1" id="KW-0175">Coiled coil</keyword>